<evidence type="ECO:0000313" key="3">
    <source>
        <dbReference type="EMBL" id="TCZ72987.1"/>
    </source>
</evidence>
<proteinExistence type="predicted"/>
<organism evidence="3 4">
    <name type="scientific">Flaviaesturariibacter aridisoli</name>
    <dbReference type="NCBI Taxonomy" id="2545761"/>
    <lineage>
        <taxon>Bacteria</taxon>
        <taxon>Pseudomonadati</taxon>
        <taxon>Bacteroidota</taxon>
        <taxon>Chitinophagia</taxon>
        <taxon>Chitinophagales</taxon>
        <taxon>Chitinophagaceae</taxon>
        <taxon>Flaviaestuariibacter</taxon>
    </lineage>
</organism>
<keyword evidence="1" id="KW-0732">Signal</keyword>
<dbReference type="Gene3D" id="3.40.50.1460">
    <property type="match status" value="1"/>
</dbReference>
<dbReference type="Pfam" id="PF00656">
    <property type="entry name" value="Peptidase_C14"/>
    <property type="match status" value="1"/>
</dbReference>
<evidence type="ECO:0000256" key="1">
    <source>
        <dbReference type="SAM" id="SignalP"/>
    </source>
</evidence>
<dbReference type="RefSeq" id="WP_131851622.1">
    <property type="nucleotide sequence ID" value="NZ_SKFH01000009.1"/>
</dbReference>
<feature type="chain" id="PRO_5020977857" description="Peptidase C14 caspase domain-containing protein" evidence="1">
    <location>
        <begin position="18"/>
        <end position="1322"/>
    </location>
</feature>
<protein>
    <recommendedName>
        <fullName evidence="2">Peptidase C14 caspase domain-containing protein</fullName>
    </recommendedName>
</protein>
<dbReference type="EMBL" id="SKFH01000009">
    <property type="protein sequence ID" value="TCZ72987.1"/>
    <property type="molecule type" value="Genomic_DNA"/>
</dbReference>
<dbReference type="GO" id="GO:0004197">
    <property type="term" value="F:cysteine-type endopeptidase activity"/>
    <property type="evidence" value="ECO:0007669"/>
    <property type="project" value="InterPro"/>
</dbReference>
<dbReference type="PROSITE" id="PS51257">
    <property type="entry name" value="PROKAR_LIPOPROTEIN"/>
    <property type="match status" value="1"/>
</dbReference>
<gene>
    <name evidence="3" type="ORF">E0486_07950</name>
</gene>
<dbReference type="InterPro" id="IPR011600">
    <property type="entry name" value="Pept_C14_caspase"/>
</dbReference>
<dbReference type="Proteomes" id="UP000295164">
    <property type="component" value="Unassembled WGS sequence"/>
</dbReference>
<evidence type="ECO:0000259" key="2">
    <source>
        <dbReference type="Pfam" id="PF00656"/>
    </source>
</evidence>
<name>A0A4R4E295_9BACT</name>
<sequence length="1322" mass="145305">MIFRPLLRSLLFAVATAAGVVSCAQQSVPLPAGIDSRAFNVSRLLAPAAGRLAFLRNDFSETRLYFYNLRRLAAPDSIVLGGSWENGAWSADGRRLLLYGNNAGDYGAPGLLLLDSAGAERRRLSLPLADSASGLRYKLLNWVIDSAGTTALAVLYSLPQTGAAYESELNSILSEAKTYRYQLARINLESGRVELLPVDATYLRFAGFWKGTPLLLKGAQPVKYQTIFDLFQVDFATARLKALGAESLLRNESIEQISVQAGTDLLLQTEGSIYRYRPDGFGLVFYQPLHRSKSLRMQAAGGRLLVIGEAQHFAENELWVLHADGRVVHHADLRAALPQTAFFLQDTLRTLLVDSNRLTLQTHLPAAVAENREIQVQLPFQADTRLRLKGTPYLIEYNQAEWQVIDLDAQLVVYRKKTDDYGQRFLALDGQPYVLRYSGQQAEVLRVGDWDRPVAALPLKHAALGTGSSLYQGVIDLKSLQWNPVTQLLSGVFQSDSSYYMALWQQKPFWKLTHVVRLGKEFPFERGSWGDAKERPVSKVECVAAVAFHLTEAEWRQPSAQLTRQVLAYAARWSLPPAVLKEEIFHASEQKGSPGQGSLLCTFRYNDVSGYLLANLRAPGRSVYFAPVEMRSLFPTYGFVPLDKDKQVYGFELSDEGNVVTLSTLSGLVEYDLRIRKSVQRKPPGEYASLPGDAPFLLEDAGLLLANSQWLDRYTLLPLRKPTGGLIADSAGYDPGTRTFRVNRTAGGKGIVEIRFDRLRLQTATVSPAPLTSVLRRDSTIRFFLPERGYWVHVNAGGIALDTGATIYNDAPARRFRSDLNGRVDFIQVLPAEKAVVIGSAASGLYECWSLTDEQQRFRLLITDDQNFVLQAASGYYYATPGAVPQIGLLRGGRGIPAQWLDAELNRPDRVLAELADTSNKDVATLLRLYRGAVEKKAAAALRTATAGAPALTLRTDAGSRTAQGVLGISWNVQAGAQPLKRMQLYANQVPVWDTVFLQPLAKWDGALKLPLVSGENQLVLVATDNAGTSSLPAFRRVVYAPATPLPARTWVISVAVNRYADTARSLRFAVKDGHDLLAALRASGGQVLTDSLFDESVTPEALRALRGKLLRTGVEDRVVLSFSGHGMLDKNLDFYYATAPMDFSDPQKYGFSFSELEGLLTGIPARRRLLLIDACNSGNVDKDTATLAQVSAGVQLQHRAPDGSRGVVVPKPAGMSSTEVFGQLFSQSSGRSGAEIIAATAGNAFAYESEKWQNGVFTYAILQALGSASDLDKDYNNGLSVRELKQFVYPLVQQLTAGRQQPLARYENAGYDWDLVPVPQD</sequence>
<evidence type="ECO:0000313" key="4">
    <source>
        <dbReference type="Proteomes" id="UP000295164"/>
    </source>
</evidence>
<feature type="domain" description="Peptidase C14 caspase" evidence="2">
    <location>
        <begin position="1055"/>
        <end position="1303"/>
    </location>
</feature>
<feature type="signal peptide" evidence="1">
    <location>
        <begin position="1"/>
        <end position="17"/>
    </location>
</feature>
<reference evidence="3 4" key="1">
    <citation type="submission" date="2019-03" db="EMBL/GenBank/DDBJ databases">
        <authorList>
            <person name="Kim M.K.M."/>
        </authorList>
    </citation>
    <scope>NUCLEOTIDE SEQUENCE [LARGE SCALE GENOMIC DNA]</scope>
    <source>
        <strain evidence="3 4">17J68-15</strain>
    </source>
</reference>
<dbReference type="GO" id="GO:0006508">
    <property type="term" value="P:proteolysis"/>
    <property type="evidence" value="ECO:0007669"/>
    <property type="project" value="InterPro"/>
</dbReference>
<dbReference type="OrthoDB" id="9767236at2"/>
<comment type="caution">
    <text evidence="3">The sequence shown here is derived from an EMBL/GenBank/DDBJ whole genome shotgun (WGS) entry which is preliminary data.</text>
</comment>
<accession>A0A4R4E295</accession>
<keyword evidence="4" id="KW-1185">Reference proteome</keyword>